<dbReference type="Proteomes" id="UP000651057">
    <property type="component" value="Unassembled WGS sequence"/>
</dbReference>
<dbReference type="RefSeq" id="WP_201924099.1">
    <property type="nucleotide sequence ID" value="NZ_BAABAX010000015.1"/>
</dbReference>
<reference evidence="1" key="1">
    <citation type="submission" date="2021-01" db="EMBL/GenBank/DDBJ databases">
        <authorList>
            <person name="Zhong Y.L."/>
        </authorList>
    </citation>
    <scope>NUCLEOTIDE SEQUENCE</scope>
    <source>
        <strain evidence="1">KCTC 23302</strain>
    </source>
</reference>
<accession>A0A937DD79</accession>
<sequence length="850" mass="92809">MTQDANLKAQGKWLFTKYDAFGRVTYTGVIQNNSERVAMQDSANNTTVYTQYETKQSTANAIAGTTIYYSNDAIPQGITEIHTINYYDDYTFDRPGISAPPLVLGQTVDVNAKGLPTGSKIRVLGTNQWITTGTFYDQKGRAIYVSSTNDYLNTADIIETKLDFVGKVEKTKTTHTKGSNAAIVTIDTFEYDHMGRLLTQTQKINDQPEEVIVANTYDELGQLQSKIVGGGLQNVDYSYNIRGWLKGINDVTQLGNDLFGFAIDYNSGISPLYNGNISRTSWQTANDNTKRWYNYEYDALNRIENAIGNSGNFTVSNISYDKVGNILSLDRQGLINTTTNTFGAMDKLSYHYDSGNKLLSVTDTANKDYGFKEGTNTNDDFEYDANGNMIIDRNKGITGITYNHLNLPEIVAISNSKGTGNITYIYDATGAKLKKIAPSGGSFIETEYAGNYVYKNGNLEFFNHPEGIVEKEADGYKYVYQFKDHLGNVRLSYKDADKNGSISQSEIVQEKNYYPFGLTHKGYNSAVNGRNHNYGFGGVEEQDELGLEWLDITARNYDPAIGRWMNLDPLAESMRRHSPYNFAFDNPVFFLDPDGMMPCPNGDCGSAGDAVPISSGQSLRIAVVRKAKSLWNSFTTIASRSASQNVAAALTSISSNENLGNGVRAASNGDVAGVANAVSESVNSSIDQIAAEEGLSRANAVSVMGAGVAIDVATTVATDGMVSSVTKGTNIVSKADDLVSTSKNTGKVVSKPNITAPYKRPSNATTPSMRKHVNEVGKETGCAKCGTKTDKYIAGHKKALVEEYYETGTIDQTNMRSNSAIQPECSTCSNQEGAAMSKFSKQKKKEHGFN</sequence>
<gene>
    <name evidence="1" type="ORF">JJQ60_19545</name>
</gene>
<dbReference type="InterPro" id="IPR022385">
    <property type="entry name" value="Rhs_assc_core"/>
</dbReference>
<dbReference type="AlphaFoldDB" id="A0A937DD79"/>
<proteinExistence type="predicted"/>
<comment type="caution">
    <text evidence="1">The sequence shown here is derived from an EMBL/GenBank/DDBJ whole genome shotgun (WGS) entry which is preliminary data.</text>
</comment>
<organism evidence="1 2">
    <name type="scientific">Aquimarina mytili</name>
    <dbReference type="NCBI Taxonomy" id="874423"/>
    <lineage>
        <taxon>Bacteria</taxon>
        <taxon>Pseudomonadati</taxon>
        <taxon>Bacteroidota</taxon>
        <taxon>Flavobacteriia</taxon>
        <taxon>Flavobacteriales</taxon>
        <taxon>Flavobacteriaceae</taxon>
        <taxon>Aquimarina</taxon>
    </lineage>
</organism>
<evidence type="ECO:0000313" key="2">
    <source>
        <dbReference type="Proteomes" id="UP000651057"/>
    </source>
</evidence>
<keyword evidence="2" id="KW-1185">Reference proteome</keyword>
<dbReference type="NCBIfam" id="TIGR03696">
    <property type="entry name" value="Rhs_assc_core"/>
    <property type="match status" value="1"/>
</dbReference>
<evidence type="ECO:0008006" key="3">
    <source>
        <dbReference type="Google" id="ProtNLM"/>
    </source>
</evidence>
<dbReference type="Gene3D" id="2.180.10.10">
    <property type="entry name" value="RHS repeat-associated core"/>
    <property type="match status" value="1"/>
</dbReference>
<name>A0A937DD79_9FLAO</name>
<evidence type="ECO:0000313" key="1">
    <source>
        <dbReference type="EMBL" id="MBL0685736.1"/>
    </source>
</evidence>
<protein>
    <recommendedName>
        <fullName evidence="3">RHS repeat-associated core domain-containing protein</fullName>
    </recommendedName>
</protein>
<dbReference type="EMBL" id="JAERQJ010000011">
    <property type="protein sequence ID" value="MBL0685736.1"/>
    <property type="molecule type" value="Genomic_DNA"/>
</dbReference>